<proteinExistence type="predicted"/>
<sequence>MQLNAGQSDDMNMGAVLAILSQQMRLSAFMLGPEPTDGSAYWRDTVSAGGRKTVRESVRCLRLSWLF</sequence>
<organism evidence="1 2">
    <name type="scientific">Colletotrichum scovillei</name>
    <dbReference type="NCBI Taxonomy" id="1209932"/>
    <lineage>
        <taxon>Eukaryota</taxon>
        <taxon>Fungi</taxon>
        <taxon>Dikarya</taxon>
        <taxon>Ascomycota</taxon>
        <taxon>Pezizomycotina</taxon>
        <taxon>Sordariomycetes</taxon>
        <taxon>Hypocreomycetidae</taxon>
        <taxon>Glomerellales</taxon>
        <taxon>Glomerellaceae</taxon>
        <taxon>Colletotrichum</taxon>
        <taxon>Colletotrichum acutatum species complex</taxon>
    </lineage>
</organism>
<evidence type="ECO:0000313" key="1">
    <source>
        <dbReference type="EMBL" id="KAG7041672.1"/>
    </source>
</evidence>
<accession>A0A9P7QSE4</accession>
<comment type="caution">
    <text evidence="1">The sequence shown here is derived from an EMBL/GenBank/DDBJ whole genome shotgun (WGS) entry which is preliminary data.</text>
</comment>
<gene>
    <name evidence="1" type="ORF">JMJ77_012191</name>
</gene>
<reference evidence="1" key="1">
    <citation type="submission" date="2021-05" db="EMBL/GenBank/DDBJ databases">
        <title>Comparative genomics of three Colletotrichum scovillei strains and genetic complementation revealed genes involved fungal growth and virulence on chili pepper.</title>
        <authorList>
            <person name="Hsieh D.-K."/>
            <person name="Chuang S.-C."/>
            <person name="Chen C.-Y."/>
            <person name="Chao Y.-T."/>
            <person name="Lu M.-Y.J."/>
            <person name="Lee M.-H."/>
            <person name="Shih M.-C."/>
        </authorList>
    </citation>
    <scope>NUCLEOTIDE SEQUENCE</scope>
    <source>
        <strain evidence="1">Coll-153</strain>
    </source>
</reference>
<dbReference type="EMBL" id="JAESDN010000014">
    <property type="protein sequence ID" value="KAG7041672.1"/>
    <property type="molecule type" value="Genomic_DNA"/>
</dbReference>
<evidence type="ECO:0000313" key="2">
    <source>
        <dbReference type="Proteomes" id="UP000699042"/>
    </source>
</evidence>
<protein>
    <submittedName>
        <fullName evidence="1">Uncharacterized protein</fullName>
    </submittedName>
</protein>
<keyword evidence="2" id="KW-1185">Reference proteome</keyword>
<name>A0A9P7QSE4_9PEZI</name>
<dbReference type="Proteomes" id="UP000699042">
    <property type="component" value="Unassembled WGS sequence"/>
</dbReference>
<dbReference type="AlphaFoldDB" id="A0A9P7QSE4"/>